<gene>
    <name evidence="2" type="ORF">LY71_106122</name>
</gene>
<comment type="caution">
    <text evidence="2">The sequence shown here is derived from an EMBL/GenBank/DDBJ whole genome shotgun (WGS) entry which is preliminary data.</text>
</comment>
<dbReference type="AlphaFoldDB" id="A0A2T0TUL6"/>
<evidence type="ECO:0000313" key="3">
    <source>
        <dbReference type="Proteomes" id="UP000239210"/>
    </source>
</evidence>
<dbReference type="Proteomes" id="UP000239210">
    <property type="component" value="Unassembled WGS sequence"/>
</dbReference>
<dbReference type="PROSITE" id="PS51677">
    <property type="entry name" value="NODB"/>
    <property type="match status" value="1"/>
</dbReference>
<dbReference type="PANTHER" id="PTHR10587:SF137">
    <property type="entry name" value="4-DEOXY-4-FORMAMIDO-L-ARABINOSE-PHOSPHOUNDECAPRENOL DEFORMYLASE ARND-RELATED"/>
    <property type="match status" value="1"/>
</dbReference>
<dbReference type="Pfam" id="PF01522">
    <property type="entry name" value="Polysacc_deac_1"/>
    <property type="match status" value="1"/>
</dbReference>
<evidence type="ECO:0000313" key="2">
    <source>
        <dbReference type="EMBL" id="PRY49345.1"/>
    </source>
</evidence>
<dbReference type="EMBL" id="PVTG01000006">
    <property type="protein sequence ID" value="PRY49345.1"/>
    <property type="molecule type" value="Genomic_DNA"/>
</dbReference>
<dbReference type="InterPro" id="IPR011330">
    <property type="entry name" value="Glyco_hydro/deAcase_b/a-brl"/>
</dbReference>
<protein>
    <submittedName>
        <fullName evidence="2">Polysaccharide deacetylase</fullName>
    </submittedName>
</protein>
<dbReference type="SUPFAM" id="SSF88713">
    <property type="entry name" value="Glycoside hydrolase/deacetylase"/>
    <property type="match status" value="1"/>
</dbReference>
<dbReference type="Gene3D" id="3.20.20.370">
    <property type="entry name" value="Glycoside hydrolase/deacetylase"/>
    <property type="match status" value="1"/>
</dbReference>
<accession>A0A2T0TUL6</accession>
<dbReference type="InterPro" id="IPR050248">
    <property type="entry name" value="Polysacc_deacetylase_ArnD"/>
</dbReference>
<organism evidence="2 3">
    <name type="scientific">Geodermatophilus tzadiensis</name>
    <dbReference type="NCBI Taxonomy" id="1137988"/>
    <lineage>
        <taxon>Bacteria</taxon>
        <taxon>Bacillati</taxon>
        <taxon>Actinomycetota</taxon>
        <taxon>Actinomycetes</taxon>
        <taxon>Geodermatophilales</taxon>
        <taxon>Geodermatophilaceae</taxon>
        <taxon>Geodermatophilus</taxon>
    </lineage>
</organism>
<dbReference type="RefSeq" id="WP_211297247.1">
    <property type="nucleotide sequence ID" value="NZ_PVTG01000006.1"/>
</dbReference>
<sequence>MSVVAAGAAPGSALAAGRRAAARRLRRAAAPLAGSVVGVRTVAPQVVLTFDDGPEPGGTDRVLAALADAGATATFFVLLTRVRRYPSLLDEVVAAGHEVALHGVDHRPLPAVPVEEVARLTRSGRAELEDATGLPVRWHRPPYGRQTLATRRAVARAGLEPVLWGPSTWDWKDVPPADRIARSRLGLRPGAIVLAHDGTAGPDDLADDGPAPVLDRGALVAEVLAGYAERGLAARSLREVAQGGRLVRELRLTR</sequence>
<name>A0A2T0TUL6_9ACTN</name>
<dbReference type="GO" id="GO:0016810">
    <property type="term" value="F:hydrolase activity, acting on carbon-nitrogen (but not peptide) bonds"/>
    <property type="evidence" value="ECO:0007669"/>
    <property type="project" value="InterPro"/>
</dbReference>
<feature type="domain" description="NodB homology" evidence="1">
    <location>
        <begin position="44"/>
        <end position="230"/>
    </location>
</feature>
<evidence type="ECO:0000259" key="1">
    <source>
        <dbReference type="PROSITE" id="PS51677"/>
    </source>
</evidence>
<dbReference type="PANTHER" id="PTHR10587">
    <property type="entry name" value="GLYCOSYL TRANSFERASE-RELATED"/>
    <property type="match status" value="1"/>
</dbReference>
<reference evidence="2 3" key="1">
    <citation type="submission" date="2018-03" db="EMBL/GenBank/DDBJ databases">
        <title>Genomic Encyclopedia of Archaeal and Bacterial Type Strains, Phase II (KMG-II): from individual species to whole genera.</title>
        <authorList>
            <person name="Goeker M."/>
        </authorList>
    </citation>
    <scope>NUCLEOTIDE SEQUENCE [LARGE SCALE GENOMIC DNA]</scope>
    <source>
        <strain evidence="2 3">DSM 45416</strain>
    </source>
</reference>
<dbReference type="GO" id="GO:0005975">
    <property type="term" value="P:carbohydrate metabolic process"/>
    <property type="evidence" value="ECO:0007669"/>
    <property type="project" value="InterPro"/>
</dbReference>
<proteinExistence type="predicted"/>
<dbReference type="InterPro" id="IPR002509">
    <property type="entry name" value="NODB_dom"/>
</dbReference>
<keyword evidence="3" id="KW-1185">Reference proteome</keyword>